<dbReference type="EMBL" id="PVWK01000115">
    <property type="protein sequence ID" value="PSB26093.1"/>
    <property type="molecule type" value="Genomic_DNA"/>
</dbReference>
<organism evidence="2 3">
    <name type="scientific">Stenomitos frigidus ULC18</name>
    <dbReference type="NCBI Taxonomy" id="2107698"/>
    <lineage>
        <taxon>Bacteria</taxon>
        <taxon>Bacillati</taxon>
        <taxon>Cyanobacteriota</taxon>
        <taxon>Cyanophyceae</taxon>
        <taxon>Leptolyngbyales</taxon>
        <taxon>Leptolyngbyaceae</taxon>
        <taxon>Stenomitos</taxon>
    </lineage>
</organism>
<accession>A0A2T1E013</accession>
<dbReference type="RefSeq" id="WP_106258270.1">
    <property type="nucleotide sequence ID" value="NZ_CAWNSW010000110.1"/>
</dbReference>
<dbReference type="Proteomes" id="UP000239576">
    <property type="component" value="Unassembled WGS sequence"/>
</dbReference>
<reference evidence="2 3" key="2">
    <citation type="submission" date="2018-03" db="EMBL/GenBank/DDBJ databases">
        <title>The ancient ancestry and fast evolution of plastids.</title>
        <authorList>
            <person name="Moore K.R."/>
            <person name="Magnabosco C."/>
            <person name="Momper L."/>
            <person name="Gold D.A."/>
            <person name="Bosak T."/>
            <person name="Fournier G.P."/>
        </authorList>
    </citation>
    <scope>NUCLEOTIDE SEQUENCE [LARGE SCALE GENOMIC DNA]</scope>
    <source>
        <strain evidence="2 3">ULC18</strain>
    </source>
</reference>
<gene>
    <name evidence="2" type="ORF">C7B82_20805</name>
</gene>
<sequence>MKAKQWILLGLASLVAVGSGGIAVKNQAAESPLPLTSHASTPSTKPELIAQMMNATKPTIVSAGSFASGEHPTQGAARIIAQNGKLFLELDQGFKTSSQGPDLVVILHRSSNVLGDTKPPAYPLKTGDYVFLAPLQKFSGAQRYVIPTTVNLAEYKSAVIWCRKFNATFGAAKLVSQ</sequence>
<evidence type="ECO:0000313" key="2">
    <source>
        <dbReference type="EMBL" id="PSB26093.1"/>
    </source>
</evidence>
<protein>
    <submittedName>
        <fullName evidence="2">Electron transfer flavoprotein</fullName>
    </submittedName>
</protein>
<evidence type="ECO:0000313" key="3">
    <source>
        <dbReference type="Proteomes" id="UP000239576"/>
    </source>
</evidence>
<keyword evidence="3" id="KW-1185">Reference proteome</keyword>
<comment type="caution">
    <text evidence="2">The sequence shown here is derived from an EMBL/GenBank/DDBJ whole genome shotgun (WGS) entry which is preliminary data.</text>
</comment>
<dbReference type="InterPro" id="IPR019545">
    <property type="entry name" value="DM13_domain"/>
</dbReference>
<dbReference type="OrthoDB" id="463944at2"/>
<dbReference type="Pfam" id="PF10517">
    <property type="entry name" value="DM13"/>
    <property type="match status" value="1"/>
</dbReference>
<dbReference type="PROSITE" id="PS51549">
    <property type="entry name" value="DM13"/>
    <property type="match status" value="1"/>
</dbReference>
<evidence type="ECO:0000259" key="1">
    <source>
        <dbReference type="PROSITE" id="PS51549"/>
    </source>
</evidence>
<feature type="domain" description="DM13" evidence="1">
    <location>
        <begin position="58"/>
        <end position="175"/>
    </location>
</feature>
<reference evidence="3" key="1">
    <citation type="submission" date="2018-02" db="EMBL/GenBank/DDBJ databases">
        <authorList>
            <person name="Moore K."/>
            <person name="Momper L."/>
        </authorList>
    </citation>
    <scope>NUCLEOTIDE SEQUENCE [LARGE SCALE GENOMIC DNA]</scope>
    <source>
        <strain evidence="3">ULC18</strain>
    </source>
</reference>
<dbReference type="AlphaFoldDB" id="A0A2T1E013"/>
<name>A0A2T1E013_9CYAN</name>
<proteinExistence type="predicted"/>